<protein>
    <submittedName>
        <fullName evidence="1">Uncharacterized protein</fullName>
    </submittedName>
</protein>
<dbReference type="SUPFAM" id="SSF48371">
    <property type="entry name" value="ARM repeat"/>
    <property type="match status" value="1"/>
</dbReference>
<gene>
    <name evidence="1" type="ORF">S01H4_44623</name>
</gene>
<comment type="caution">
    <text evidence="1">The sequence shown here is derived from an EMBL/GenBank/DDBJ whole genome shotgun (WGS) entry which is preliminary data.</text>
</comment>
<reference evidence="1" key="1">
    <citation type="journal article" date="2014" name="Front. Microbiol.">
        <title>High frequency of phylogenetically diverse reductive dehalogenase-homologous genes in deep subseafloor sedimentary metagenomes.</title>
        <authorList>
            <person name="Kawai M."/>
            <person name="Futagami T."/>
            <person name="Toyoda A."/>
            <person name="Takaki Y."/>
            <person name="Nishi S."/>
            <person name="Hori S."/>
            <person name="Arai W."/>
            <person name="Tsubouchi T."/>
            <person name="Morono Y."/>
            <person name="Uchiyama I."/>
            <person name="Ito T."/>
            <person name="Fujiyama A."/>
            <person name="Inagaki F."/>
            <person name="Takami H."/>
        </authorList>
    </citation>
    <scope>NUCLEOTIDE SEQUENCE</scope>
    <source>
        <strain evidence="1">Expedition CK06-06</strain>
    </source>
</reference>
<sequence length="231" mass="26765">MEIYNRVGMTTQVRQAFLSTLETENSTDFPPTGWSNPYFFELMASFASLDPDLVPHKILPQILKDMGKDRLYFHDKILVCDSLISILLSQEDINIRLLWEFLHNYIATLFDGIQLTDFPRAGSSQSVENLIFSHIINNLEHNTRTIREASIRLIISLLKQERENLIELILTHLSDTSLPQYGMLQFLSCYKQECGELSPALITRLNSLYEFPNAQYRFLIKKIMREANGNE</sequence>
<accession>X1B9W7</accession>
<proteinExistence type="predicted"/>
<dbReference type="AlphaFoldDB" id="X1B9W7"/>
<name>X1B9W7_9ZZZZ</name>
<evidence type="ECO:0000313" key="1">
    <source>
        <dbReference type="EMBL" id="GAG92614.1"/>
    </source>
</evidence>
<organism evidence="1">
    <name type="scientific">marine sediment metagenome</name>
    <dbReference type="NCBI Taxonomy" id="412755"/>
    <lineage>
        <taxon>unclassified sequences</taxon>
        <taxon>metagenomes</taxon>
        <taxon>ecological metagenomes</taxon>
    </lineage>
</organism>
<dbReference type="InterPro" id="IPR016024">
    <property type="entry name" value="ARM-type_fold"/>
</dbReference>
<dbReference type="EMBL" id="BART01024762">
    <property type="protein sequence ID" value="GAG92614.1"/>
    <property type="molecule type" value="Genomic_DNA"/>
</dbReference>